<dbReference type="AlphaFoldDB" id="A0AA34TQZ9"/>
<keyword evidence="5 6" id="KW-0511">Multifunctional enzyme</keyword>
<evidence type="ECO:0000256" key="3">
    <source>
        <dbReference type="ARBA" id="ARBA00022793"/>
    </source>
</evidence>
<gene>
    <name evidence="6 10" type="primary">coaBC</name>
    <name evidence="10" type="ORF">K08M4_28000</name>
</gene>
<comment type="similarity">
    <text evidence="6 7">In the N-terminal section; belongs to the HFCD (homo-oligomeric flavin containing Cys decarboxylase) superfamily.</text>
</comment>
<organism evidence="10 11">
    <name type="scientific">Vibrio syngnathi</name>
    <dbReference type="NCBI Taxonomy" id="3034029"/>
    <lineage>
        <taxon>Bacteria</taxon>
        <taxon>Pseudomonadati</taxon>
        <taxon>Pseudomonadota</taxon>
        <taxon>Gammaproteobacteria</taxon>
        <taxon>Vibrionales</taxon>
        <taxon>Vibrionaceae</taxon>
        <taxon>Vibrio</taxon>
    </lineage>
</organism>
<dbReference type="EMBL" id="CP017916">
    <property type="protein sequence ID" value="ARP39491.1"/>
    <property type="molecule type" value="Genomic_DNA"/>
</dbReference>
<keyword evidence="6" id="KW-0460">Magnesium</keyword>
<keyword evidence="6" id="KW-0479">Metal-binding</keyword>
<dbReference type="HAMAP" id="MF_02225">
    <property type="entry name" value="CoaBC"/>
    <property type="match status" value="1"/>
</dbReference>
<feature type="region of interest" description="Phosphopantothenate--cysteine ligase" evidence="6">
    <location>
        <begin position="203"/>
        <end position="413"/>
    </location>
</feature>
<dbReference type="GO" id="GO:0010181">
    <property type="term" value="F:FMN binding"/>
    <property type="evidence" value="ECO:0007669"/>
    <property type="project" value="UniProtKB-UniRule"/>
</dbReference>
<keyword evidence="4 6" id="KW-0456">Lyase</keyword>
<accession>A0AA34TQZ9</accession>
<feature type="binding site" evidence="6">
    <location>
        <begin position="319"/>
        <end position="322"/>
    </location>
    <ligand>
        <name>CTP</name>
        <dbReference type="ChEBI" id="CHEBI:37563"/>
    </ligand>
</feature>
<feature type="active site" description="Proton donor" evidence="6">
    <location>
        <position position="171"/>
    </location>
</feature>
<dbReference type="PANTHER" id="PTHR14359">
    <property type="entry name" value="HOMO-OLIGOMERIC FLAVIN CONTAINING CYS DECARBOXYLASE FAMILY"/>
    <property type="match status" value="1"/>
</dbReference>
<dbReference type="NCBIfam" id="TIGR00521">
    <property type="entry name" value="coaBC_dfp"/>
    <property type="match status" value="1"/>
</dbReference>
<dbReference type="GO" id="GO:0015937">
    <property type="term" value="P:coenzyme A biosynthetic process"/>
    <property type="evidence" value="ECO:0007669"/>
    <property type="project" value="UniProtKB-UniRule"/>
</dbReference>
<evidence type="ECO:0000259" key="8">
    <source>
        <dbReference type="Pfam" id="PF02441"/>
    </source>
</evidence>
<keyword evidence="3 6" id="KW-0210">Decarboxylase</keyword>
<keyword evidence="2 6" id="KW-0288">FMN</keyword>
<evidence type="ECO:0000256" key="6">
    <source>
        <dbReference type="HAMAP-Rule" id="MF_02225"/>
    </source>
</evidence>
<dbReference type="KEGG" id="vsy:K08M4_28000"/>
<dbReference type="GO" id="GO:0046872">
    <property type="term" value="F:metal ion binding"/>
    <property type="evidence" value="ECO:0007669"/>
    <property type="project" value="UniProtKB-KW"/>
</dbReference>
<sequence>MQTLVNQLDNADQQGLAGKKILLGISGGIAAYKCAELTRRLIERGAQVQVVMTNAAKEFITPLTMQAVSGRPVSDSLLDPAAEASMGHIELAKWADLVLLAPATADLIARMTAGMGNDLLTTLVLATDAPVAVSPAMNQQMYSHPATQENIATLKRRGCEIWGPAAGEQACGDVGMGRMLEPMQLVHRCEDFFQPKPLAGRSVLITAGPTREAIDPVRYITNHSSGKMGYALAESAAKQGATVTLISGPVSLTTPNKVNRIDVDSAQQMFDAVSANAAQHDIFISCAAVADYRPESIADQKLKKVDGKDDMTIQMVKNPDIVASVASMTEDRPFTVGFAAETQDVEKYARGKLERKNLDMICANDVSVEGQGFNSSRNELHLYWKGGDKSLPLDSKDSLGFQILNQIQQLIDV</sequence>
<comment type="catalytic activity">
    <reaction evidence="6 7">
        <text>N-[(R)-4-phosphopantothenoyl]-L-cysteine + H(+) = (R)-4'-phosphopantetheine + CO2</text>
        <dbReference type="Rhea" id="RHEA:16793"/>
        <dbReference type="ChEBI" id="CHEBI:15378"/>
        <dbReference type="ChEBI" id="CHEBI:16526"/>
        <dbReference type="ChEBI" id="CHEBI:59458"/>
        <dbReference type="ChEBI" id="CHEBI:61723"/>
        <dbReference type="EC" id="4.1.1.36"/>
    </reaction>
</comment>
<keyword evidence="1 6" id="KW-0436">Ligase</keyword>
<dbReference type="RefSeq" id="WP_086050244.1">
    <property type="nucleotide sequence ID" value="NZ_CP017916.1"/>
</dbReference>
<dbReference type="InterPro" id="IPR003382">
    <property type="entry name" value="Flavoprotein"/>
</dbReference>
<evidence type="ECO:0000259" key="9">
    <source>
        <dbReference type="Pfam" id="PF04127"/>
    </source>
</evidence>
<comment type="pathway">
    <text evidence="6 7">Cofactor biosynthesis; coenzyme A biosynthesis; CoA from (R)-pantothenate: step 3/5.</text>
</comment>
<protein>
    <recommendedName>
        <fullName evidence="6">Coenzyme A biosynthesis bifunctional protein CoaBC</fullName>
    </recommendedName>
    <alternativeName>
        <fullName evidence="6">DNA/pantothenate metabolism flavoprotein</fullName>
    </alternativeName>
    <alternativeName>
        <fullName evidence="6">Phosphopantothenoylcysteine synthetase/decarboxylase</fullName>
        <shortName evidence="6">PPCS-PPCDC</shortName>
    </alternativeName>
    <domain>
        <recommendedName>
            <fullName evidence="6">Phosphopantothenoylcysteine decarboxylase</fullName>
            <shortName evidence="6">PPC decarboxylase</shortName>
            <shortName evidence="6">PPC-DC</shortName>
            <ecNumber evidence="6">4.1.1.36</ecNumber>
        </recommendedName>
        <alternativeName>
            <fullName evidence="6">CoaC</fullName>
        </alternativeName>
    </domain>
    <domain>
        <recommendedName>
            <fullName evidence="6">Phosphopantothenate--cysteine ligase</fullName>
            <ecNumber evidence="6">6.3.2.5</ecNumber>
        </recommendedName>
        <alternativeName>
            <fullName evidence="6">CoaB</fullName>
        </alternativeName>
        <alternativeName>
            <fullName evidence="6">Phosphopantothenoylcysteine synthetase</fullName>
            <shortName evidence="6">PPC synthetase</shortName>
            <shortName evidence="6">PPC-S</shortName>
        </alternativeName>
    </domain>
</protein>
<dbReference type="InterPro" id="IPR036551">
    <property type="entry name" value="Flavin_trans-like"/>
</dbReference>
<evidence type="ECO:0000256" key="7">
    <source>
        <dbReference type="RuleBase" id="RU364078"/>
    </source>
</evidence>
<comment type="function">
    <text evidence="7">Catalyzes two steps in the biosynthesis of coenzyme A. In the first step cysteine is conjugated to 4'-phosphopantothenate to form 4-phosphopantothenoylcysteine, in the latter compound is decarboxylated to form 4'-phosphopantotheine.</text>
</comment>
<dbReference type="GO" id="GO:0071513">
    <property type="term" value="C:phosphopantothenoylcysteine decarboxylase complex"/>
    <property type="evidence" value="ECO:0007669"/>
    <property type="project" value="TreeGrafter"/>
</dbReference>
<dbReference type="InterPro" id="IPR035929">
    <property type="entry name" value="CoaB-like_sf"/>
</dbReference>
<feature type="domain" description="DNA/pantothenate metabolism flavoprotein C-terminal" evidence="9">
    <location>
        <begin position="198"/>
        <end position="409"/>
    </location>
</feature>
<evidence type="ECO:0000256" key="4">
    <source>
        <dbReference type="ARBA" id="ARBA00023239"/>
    </source>
</evidence>
<feature type="binding site" evidence="6">
    <location>
        <position position="291"/>
    </location>
    <ligand>
        <name>CTP</name>
        <dbReference type="ChEBI" id="CHEBI:37563"/>
    </ligand>
</feature>
<comment type="similarity">
    <text evidence="6 7">In the C-terminal section; belongs to the PPC synthetase family.</text>
</comment>
<comment type="catalytic activity">
    <reaction evidence="6 7">
        <text>(R)-4'-phosphopantothenate + L-cysteine + CTP = N-[(R)-4-phosphopantothenoyl]-L-cysteine + CMP + diphosphate + H(+)</text>
        <dbReference type="Rhea" id="RHEA:19397"/>
        <dbReference type="ChEBI" id="CHEBI:10986"/>
        <dbReference type="ChEBI" id="CHEBI:15378"/>
        <dbReference type="ChEBI" id="CHEBI:33019"/>
        <dbReference type="ChEBI" id="CHEBI:35235"/>
        <dbReference type="ChEBI" id="CHEBI:37563"/>
        <dbReference type="ChEBI" id="CHEBI:59458"/>
        <dbReference type="ChEBI" id="CHEBI:60377"/>
        <dbReference type="EC" id="6.3.2.5"/>
    </reaction>
</comment>
<evidence type="ECO:0000313" key="10">
    <source>
        <dbReference type="EMBL" id="ARP39491.1"/>
    </source>
</evidence>
<dbReference type="Proteomes" id="UP000194136">
    <property type="component" value="Chromosome 1"/>
</dbReference>
<name>A0AA34TQZ9_9VIBR</name>
<dbReference type="Pfam" id="PF04127">
    <property type="entry name" value="DFP"/>
    <property type="match status" value="1"/>
</dbReference>
<evidence type="ECO:0000256" key="2">
    <source>
        <dbReference type="ARBA" id="ARBA00022643"/>
    </source>
</evidence>
<keyword evidence="11" id="KW-1185">Reference proteome</keyword>
<reference evidence="10 11" key="1">
    <citation type="submission" date="2016-10" db="EMBL/GenBank/DDBJ databases">
        <title>The High Quality Genome of Vibrio splendidus K08M4.</title>
        <authorList>
            <person name="Wendling C."/>
            <person name="Chibani C.M."/>
            <person name="Hertel R."/>
            <person name="Sproer C."/>
            <person name="Bunk B."/>
            <person name="Overmann J."/>
            <person name="Roth O."/>
            <person name="Liesegang H."/>
        </authorList>
    </citation>
    <scope>NUCLEOTIDE SEQUENCE [LARGE SCALE GENOMIC DNA]</scope>
    <source>
        <strain evidence="10 11">K08M4</strain>
    </source>
</reference>
<feature type="domain" description="Flavoprotein" evidence="8">
    <location>
        <begin position="19"/>
        <end position="192"/>
    </location>
</feature>
<dbReference type="GO" id="GO:0004633">
    <property type="term" value="F:phosphopantothenoylcysteine decarboxylase activity"/>
    <property type="evidence" value="ECO:0007669"/>
    <property type="project" value="UniProtKB-UniRule"/>
</dbReference>
<dbReference type="PANTHER" id="PTHR14359:SF6">
    <property type="entry name" value="PHOSPHOPANTOTHENOYLCYSTEINE DECARBOXYLASE"/>
    <property type="match status" value="1"/>
</dbReference>
<dbReference type="Gene3D" id="3.40.50.1950">
    <property type="entry name" value="Flavin prenyltransferase-like"/>
    <property type="match status" value="1"/>
</dbReference>
<feature type="binding site" evidence="6">
    <location>
        <position position="352"/>
    </location>
    <ligand>
        <name>CTP</name>
        <dbReference type="ChEBI" id="CHEBI:37563"/>
    </ligand>
</feature>
<dbReference type="Pfam" id="PF02441">
    <property type="entry name" value="Flavoprotein"/>
    <property type="match status" value="1"/>
</dbReference>
<feature type="binding site" evidence="6">
    <location>
        <position position="356"/>
    </location>
    <ligand>
        <name>CTP</name>
        <dbReference type="ChEBI" id="CHEBI:37563"/>
    </ligand>
</feature>
<dbReference type="GO" id="GO:0015941">
    <property type="term" value="P:pantothenate catabolic process"/>
    <property type="evidence" value="ECO:0007669"/>
    <property type="project" value="InterPro"/>
</dbReference>
<comment type="cofactor">
    <cofactor evidence="6">
        <name>FMN</name>
        <dbReference type="ChEBI" id="CHEBI:58210"/>
    </cofactor>
    <text evidence="6">Binds 1 FMN per subunit.</text>
</comment>
<dbReference type="EC" id="6.3.2.5" evidence="6"/>
<feature type="binding site" evidence="6">
    <location>
        <position position="338"/>
    </location>
    <ligand>
        <name>CTP</name>
        <dbReference type="ChEBI" id="CHEBI:37563"/>
    </ligand>
</feature>
<dbReference type="SUPFAM" id="SSF52507">
    <property type="entry name" value="Homo-oligomeric flavin-containing Cys decarboxylases, HFCD"/>
    <property type="match status" value="1"/>
</dbReference>
<comment type="cofactor">
    <cofactor evidence="6">
        <name>Mg(2+)</name>
        <dbReference type="ChEBI" id="CHEBI:18420"/>
    </cofactor>
</comment>
<dbReference type="EC" id="4.1.1.36" evidence="6"/>
<evidence type="ECO:0000313" key="11">
    <source>
        <dbReference type="Proteomes" id="UP000194136"/>
    </source>
</evidence>
<dbReference type="SUPFAM" id="SSF102645">
    <property type="entry name" value="CoaB-like"/>
    <property type="match status" value="1"/>
</dbReference>
<evidence type="ECO:0000256" key="1">
    <source>
        <dbReference type="ARBA" id="ARBA00022598"/>
    </source>
</evidence>
<comment type="pathway">
    <text evidence="6 7">Cofactor biosynthesis; coenzyme A biosynthesis; CoA from (R)-pantothenate: step 2/5.</text>
</comment>
<evidence type="ECO:0000256" key="5">
    <source>
        <dbReference type="ARBA" id="ARBA00023268"/>
    </source>
</evidence>
<dbReference type="Gene3D" id="3.40.50.10300">
    <property type="entry name" value="CoaB-like"/>
    <property type="match status" value="1"/>
</dbReference>
<feature type="region of interest" description="Phosphopantothenoylcysteine decarboxylase" evidence="6">
    <location>
        <begin position="1"/>
        <end position="202"/>
    </location>
</feature>
<keyword evidence="6 7" id="KW-0285">Flavoprotein</keyword>
<comment type="caution">
    <text evidence="6">Lacks conserved residue(s) required for the propagation of feature annotation.</text>
</comment>
<dbReference type="InterPro" id="IPR007085">
    <property type="entry name" value="DNA/pantothenate-metab_flavo_C"/>
</dbReference>
<proteinExistence type="inferred from homology"/>
<dbReference type="GO" id="GO:0004632">
    <property type="term" value="F:phosphopantothenate--cysteine ligase activity"/>
    <property type="evidence" value="ECO:0007669"/>
    <property type="project" value="UniProtKB-UniRule"/>
</dbReference>
<dbReference type="InterPro" id="IPR005252">
    <property type="entry name" value="CoaBC"/>
</dbReference>
<feature type="binding site" evidence="6">
    <location>
        <position position="301"/>
    </location>
    <ligand>
        <name>CTP</name>
        <dbReference type="ChEBI" id="CHEBI:37563"/>
    </ligand>
</feature>
<comment type="function">
    <text evidence="6">Catalyzes two sequential steps in the biosynthesis of coenzyme A. In the first step cysteine is conjugated to 4'-phosphopantothenate to form 4-phosphopantothenoylcysteine. In the second step the latter compound is decarboxylated to form 4'-phosphopantotheine.</text>
</comment>